<dbReference type="InterPro" id="IPR029063">
    <property type="entry name" value="SAM-dependent_MTases_sf"/>
</dbReference>
<feature type="domain" description="Methyltransferase" evidence="1">
    <location>
        <begin position="32"/>
        <end position="140"/>
    </location>
</feature>
<gene>
    <name evidence="2" type="ORF">EGH23_17940</name>
</gene>
<dbReference type="SUPFAM" id="SSF53335">
    <property type="entry name" value="S-adenosyl-L-methionine-dependent methyltransferases"/>
    <property type="match status" value="1"/>
</dbReference>
<sequence>MERFQNTRQPDWDWWGRLWPTPGETLRELGLKSGDTIAEIGCGNGYFALPAARVAAPASVYALDIDDSLLAELSQIAALQGIENLITINGDARQLSDQLPEPVDVVLMANTFHGIDETAAFVQQAFESLHPGGRFVVINWEDSPRKATTIRGTPRGPPTELRMSPETTEQIVLDTARFVLEATVDLPPYHYALVFKREYTD</sequence>
<protein>
    <submittedName>
        <fullName evidence="2">Class I SAM-dependent methyltransferase</fullName>
    </submittedName>
</protein>
<evidence type="ECO:0000313" key="2">
    <source>
        <dbReference type="EMBL" id="MBX0296762.1"/>
    </source>
</evidence>
<proteinExistence type="predicted"/>
<organism evidence="2 3">
    <name type="scientific">Haloarcula nitratireducens</name>
    <dbReference type="NCBI Taxonomy" id="2487749"/>
    <lineage>
        <taxon>Archaea</taxon>
        <taxon>Methanobacteriati</taxon>
        <taxon>Methanobacteriota</taxon>
        <taxon>Stenosarchaea group</taxon>
        <taxon>Halobacteria</taxon>
        <taxon>Halobacteriales</taxon>
        <taxon>Haloarculaceae</taxon>
        <taxon>Haloarcula</taxon>
    </lineage>
</organism>
<dbReference type="Gene3D" id="3.40.50.150">
    <property type="entry name" value="Vaccinia Virus protein VP39"/>
    <property type="match status" value="1"/>
</dbReference>
<dbReference type="Proteomes" id="UP001430455">
    <property type="component" value="Unassembled WGS sequence"/>
</dbReference>
<dbReference type="InterPro" id="IPR025714">
    <property type="entry name" value="Methyltranfer_dom"/>
</dbReference>
<dbReference type="EMBL" id="RKLT01000010">
    <property type="protein sequence ID" value="MBX0296762.1"/>
    <property type="molecule type" value="Genomic_DNA"/>
</dbReference>
<reference evidence="2 3" key="1">
    <citation type="submission" date="2021-06" db="EMBL/GenBank/DDBJ databases">
        <title>Halomicroarcula sp. a new haloarchaeum isolated from saline soil.</title>
        <authorList>
            <person name="Duran-Viseras A."/>
            <person name="Sanchez-Porro C."/>
            <person name="Ventosa A."/>
        </authorList>
    </citation>
    <scope>NUCLEOTIDE SEQUENCE [LARGE SCALE GENOMIC DNA]</scope>
    <source>
        <strain evidence="2 3">F27</strain>
    </source>
</reference>
<dbReference type="CDD" id="cd02440">
    <property type="entry name" value="AdoMet_MTases"/>
    <property type="match status" value="1"/>
</dbReference>
<keyword evidence="3" id="KW-1185">Reference proteome</keyword>
<comment type="caution">
    <text evidence="2">The sequence shown here is derived from an EMBL/GenBank/DDBJ whole genome shotgun (WGS) entry which is preliminary data.</text>
</comment>
<dbReference type="GO" id="GO:0032259">
    <property type="term" value="P:methylation"/>
    <property type="evidence" value="ECO:0007669"/>
    <property type="project" value="UniProtKB-KW"/>
</dbReference>
<dbReference type="PANTHER" id="PTHR43591">
    <property type="entry name" value="METHYLTRANSFERASE"/>
    <property type="match status" value="1"/>
</dbReference>
<keyword evidence="2" id="KW-0489">Methyltransferase</keyword>
<evidence type="ECO:0000259" key="1">
    <source>
        <dbReference type="Pfam" id="PF13847"/>
    </source>
</evidence>
<dbReference type="Pfam" id="PF13847">
    <property type="entry name" value="Methyltransf_31"/>
    <property type="match status" value="1"/>
</dbReference>
<accession>A0AAW4PFC1</accession>
<keyword evidence="2" id="KW-0808">Transferase</keyword>
<dbReference type="GO" id="GO:0008168">
    <property type="term" value="F:methyltransferase activity"/>
    <property type="evidence" value="ECO:0007669"/>
    <property type="project" value="UniProtKB-KW"/>
</dbReference>
<dbReference type="PANTHER" id="PTHR43591:SF24">
    <property type="entry name" value="2-METHOXY-6-POLYPRENYL-1,4-BENZOQUINOL METHYLASE, MITOCHONDRIAL"/>
    <property type="match status" value="1"/>
</dbReference>
<evidence type="ECO:0000313" key="3">
    <source>
        <dbReference type="Proteomes" id="UP001430455"/>
    </source>
</evidence>
<name>A0AAW4PFC1_9EURY</name>
<dbReference type="AlphaFoldDB" id="A0AAW4PFC1"/>
<dbReference type="RefSeq" id="WP_220581352.1">
    <property type="nucleotide sequence ID" value="NZ_RKLT01000010.1"/>
</dbReference>